<feature type="domain" description="NfeD-like C-terminal" evidence="2">
    <location>
        <begin position="82"/>
        <end position="137"/>
    </location>
</feature>
<feature type="transmembrane region" description="Helical" evidence="1">
    <location>
        <begin position="6"/>
        <end position="22"/>
    </location>
</feature>
<keyword evidence="1" id="KW-0812">Transmembrane</keyword>
<sequence>MEMEPYVYWFLLAFGLLALEMVTGTFYMLIVSIALGLAGIAALLGLNLPLQITLSAMASIIGTVILRRMKGMSTGKMISQSLDIGQSVRVISWREDGVARVHYRGTEWDAELESSSLQRDGVLYIKAIQGSKLILTPYKPQQQ</sequence>
<evidence type="ECO:0000313" key="3">
    <source>
        <dbReference type="EMBL" id="CAG9932295.1"/>
    </source>
</evidence>
<feature type="transmembrane region" description="Helical" evidence="1">
    <location>
        <begin position="52"/>
        <end position="69"/>
    </location>
</feature>
<organism evidence="3 4">
    <name type="scientific">Candidatus Nitrotoga arctica</name>
    <dbReference type="NCBI Taxonomy" id="453162"/>
    <lineage>
        <taxon>Bacteria</taxon>
        <taxon>Pseudomonadati</taxon>
        <taxon>Pseudomonadota</taxon>
        <taxon>Betaproteobacteria</taxon>
        <taxon>Nitrosomonadales</taxon>
        <taxon>Gallionellaceae</taxon>
        <taxon>Candidatus Nitrotoga</taxon>
    </lineage>
</organism>
<dbReference type="Proteomes" id="UP000839052">
    <property type="component" value="Chromosome"/>
</dbReference>
<dbReference type="Pfam" id="PF01957">
    <property type="entry name" value="NfeD"/>
    <property type="match status" value="1"/>
</dbReference>
<name>A0ABN8AHS9_9PROT</name>
<accession>A0ABN8AHS9</accession>
<reference evidence="3 4" key="1">
    <citation type="submission" date="2021-10" db="EMBL/GenBank/DDBJ databases">
        <authorList>
            <person name="Koch H."/>
        </authorList>
    </citation>
    <scope>NUCLEOTIDE SEQUENCE [LARGE SCALE GENOMIC DNA]</scope>
    <source>
        <strain evidence="3">6680</strain>
    </source>
</reference>
<gene>
    <name evidence="3" type="ORF">NTG6680_1042</name>
</gene>
<evidence type="ECO:0000256" key="1">
    <source>
        <dbReference type="SAM" id="Phobius"/>
    </source>
</evidence>
<keyword evidence="4" id="KW-1185">Reference proteome</keyword>
<dbReference type="InterPro" id="IPR002810">
    <property type="entry name" value="NfeD-like_C"/>
</dbReference>
<protein>
    <submittedName>
        <fullName evidence="3">NfeD domain-containing protein</fullName>
    </submittedName>
</protein>
<evidence type="ECO:0000313" key="4">
    <source>
        <dbReference type="Proteomes" id="UP000839052"/>
    </source>
</evidence>
<dbReference type="EMBL" id="OU912926">
    <property type="protein sequence ID" value="CAG9932295.1"/>
    <property type="molecule type" value="Genomic_DNA"/>
</dbReference>
<keyword evidence="1" id="KW-1133">Transmembrane helix</keyword>
<evidence type="ECO:0000259" key="2">
    <source>
        <dbReference type="Pfam" id="PF01957"/>
    </source>
</evidence>
<keyword evidence="1" id="KW-0472">Membrane</keyword>
<proteinExistence type="predicted"/>